<gene>
    <name evidence="8" type="ORF">E5S67_00150</name>
</gene>
<keyword evidence="5" id="KW-0378">Hydrolase</keyword>
<keyword evidence="7" id="KW-0346">Stress response</keyword>
<dbReference type="InterPro" id="IPR038570">
    <property type="entry name" value="HicA_sf"/>
</dbReference>
<comment type="similarity">
    <text evidence="1">Belongs to the HicA mRNA interferase family.</text>
</comment>
<dbReference type="Proteomes" id="UP000702425">
    <property type="component" value="Unassembled WGS sequence"/>
</dbReference>
<keyword evidence="3" id="KW-0540">Nuclease</keyword>
<evidence type="ECO:0000313" key="9">
    <source>
        <dbReference type="Proteomes" id="UP000702425"/>
    </source>
</evidence>
<protein>
    <recommendedName>
        <fullName evidence="10">YcfA-like protein</fullName>
    </recommendedName>
</protein>
<evidence type="ECO:0000256" key="7">
    <source>
        <dbReference type="ARBA" id="ARBA00023016"/>
    </source>
</evidence>
<accession>A0ABX2CQH7</accession>
<keyword evidence="4" id="KW-0255">Endonuclease</keyword>
<organism evidence="8 9">
    <name type="scientific">Microcoleus asticus IPMA8</name>
    <dbReference type="NCBI Taxonomy" id="2563858"/>
    <lineage>
        <taxon>Bacteria</taxon>
        <taxon>Bacillati</taxon>
        <taxon>Cyanobacteriota</taxon>
        <taxon>Cyanophyceae</taxon>
        <taxon>Oscillatoriophycideae</taxon>
        <taxon>Oscillatoriales</taxon>
        <taxon>Microcoleaceae</taxon>
        <taxon>Microcoleus</taxon>
        <taxon>Microcoleus asticus</taxon>
    </lineage>
</organism>
<evidence type="ECO:0000256" key="4">
    <source>
        <dbReference type="ARBA" id="ARBA00022759"/>
    </source>
</evidence>
<comment type="caution">
    <text evidence="8">The sequence shown here is derived from an EMBL/GenBank/DDBJ whole genome shotgun (WGS) entry which is preliminary data.</text>
</comment>
<keyword evidence="2" id="KW-1277">Toxin-antitoxin system</keyword>
<sequence length="36" mass="4169">MKSISGKRLCKIVEQKGWVLKRVTGSHHIYENAEIE</sequence>
<reference evidence="8 9" key="1">
    <citation type="journal article" date="2020" name="Sci. Rep.">
        <title>A novel cyanobacterial geosmin producer, revising GeoA distribution and dispersion patterns in Bacteria.</title>
        <authorList>
            <person name="Churro C."/>
            <person name="Semedo-Aguiar A.P."/>
            <person name="Silva A.D."/>
            <person name="Pereira-Leal J.B."/>
            <person name="Leite R.B."/>
        </authorList>
    </citation>
    <scope>NUCLEOTIDE SEQUENCE [LARGE SCALE GENOMIC DNA]</scope>
    <source>
        <strain evidence="8 9">IPMA8</strain>
    </source>
</reference>
<dbReference type="InterPro" id="IPR012933">
    <property type="entry name" value="HicA_mRNA_interferase"/>
</dbReference>
<dbReference type="Gene3D" id="3.30.920.30">
    <property type="entry name" value="Hypothetical protein"/>
    <property type="match status" value="1"/>
</dbReference>
<evidence type="ECO:0000256" key="5">
    <source>
        <dbReference type="ARBA" id="ARBA00022801"/>
    </source>
</evidence>
<evidence type="ECO:0000313" key="8">
    <source>
        <dbReference type="EMBL" id="NQE32436.1"/>
    </source>
</evidence>
<keyword evidence="9" id="KW-1185">Reference proteome</keyword>
<proteinExistence type="inferred from homology"/>
<evidence type="ECO:0000256" key="2">
    <source>
        <dbReference type="ARBA" id="ARBA00022649"/>
    </source>
</evidence>
<evidence type="ECO:0008006" key="10">
    <source>
        <dbReference type="Google" id="ProtNLM"/>
    </source>
</evidence>
<dbReference type="Pfam" id="PF07927">
    <property type="entry name" value="HicA_toxin"/>
    <property type="match status" value="1"/>
</dbReference>
<keyword evidence="6" id="KW-0694">RNA-binding</keyword>
<dbReference type="RefSeq" id="WP_246276567.1">
    <property type="nucleotide sequence ID" value="NZ_CAWPPK010000112.1"/>
</dbReference>
<dbReference type="SUPFAM" id="SSF54786">
    <property type="entry name" value="YcfA/nrd intein domain"/>
    <property type="match status" value="1"/>
</dbReference>
<evidence type="ECO:0000256" key="3">
    <source>
        <dbReference type="ARBA" id="ARBA00022722"/>
    </source>
</evidence>
<name>A0ABX2CQH7_9CYAN</name>
<dbReference type="EMBL" id="SRRZ01000002">
    <property type="protein sequence ID" value="NQE32436.1"/>
    <property type="molecule type" value="Genomic_DNA"/>
</dbReference>
<evidence type="ECO:0000256" key="1">
    <source>
        <dbReference type="ARBA" id="ARBA00006620"/>
    </source>
</evidence>
<evidence type="ECO:0000256" key="6">
    <source>
        <dbReference type="ARBA" id="ARBA00022884"/>
    </source>
</evidence>